<dbReference type="Proteomes" id="UP000714275">
    <property type="component" value="Unassembled WGS sequence"/>
</dbReference>
<comment type="caution">
    <text evidence="2">The sequence shown here is derived from an EMBL/GenBank/DDBJ whole genome shotgun (WGS) entry which is preliminary data.</text>
</comment>
<dbReference type="EMBL" id="JABBWD010000004">
    <property type="protein sequence ID" value="KAG1781873.1"/>
    <property type="molecule type" value="Genomic_DNA"/>
</dbReference>
<feature type="region of interest" description="Disordered" evidence="1">
    <location>
        <begin position="1"/>
        <end position="58"/>
    </location>
</feature>
<dbReference type="AlphaFoldDB" id="A0A9P7A4D1"/>
<evidence type="ECO:0000256" key="1">
    <source>
        <dbReference type="SAM" id="MobiDB-lite"/>
    </source>
</evidence>
<reference evidence="2" key="1">
    <citation type="journal article" date="2020" name="New Phytol.">
        <title>Comparative genomics reveals dynamic genome evolution in host specialist ectomycorrhizal fungi.</title>
        <authorList>
            <person name="Lofgren L.A."/>
            <person name="Nguyen N.H."/>
            <person name="Vilgalys R."/>
            <person name="Ruytinx J."/>
            <person name="Liao H.L."/>
            <person name="Branco S."/>
            <person name="Kuo A."/>
            <person name="LaButti K."/>
            <person name="Lipzen A."/>
            <person name="Andreopoulos W."/>
            <person name="Pangilinan J."/>
            <person name="Riley R."/>
            <person name="Hundley H."/>
            <person name="Na H."/>
            <person name="Barry K."/>
            <person name="Grigoriev I.V."/>
            <person name="Stajich J.E."/>
            <person name="Kennedy P.G."/>
        </authorList>
    </citation>
    <scope>NUCLEOTIDE SEQUENCE</scope>
    <source>
        <strain evidence="2">DOB743</strain>
    </source>
</reference>
<name>A0A9P7A4D1_9AGAM</name>
<sequence length="137" mass="15229">RDHTPSQRNQARGGNRHTRSRSRSPACNPSARPPPHASSPSHQRPRQDHKCNTQDKQSFQASAASPGLFACALCLSCFAHNVHKCKSELLWDGKTPTFCHRNTEGRLVNAQGLQLCYDWQCPNGCPSSSRDHTHKCS</sequence>
<feature type="non-terminal residue" evidence="2">
    <location>
        <position position="1"/>
    </location>
</feature>
<feature type="non-terminal residue" evidence="2">
    <location>
        <position position="137"/>
    </location>
</feature>
<accession>A0A9P7A4D1</accession>
<organism evidence="2 3">
    <name type="scientific">Suillus placidus</name>
    <dbReference type="NCBI Taxonomy" id="48579"/>
    <lineage>
        <taxon>Eukaryota</taxon>
        <taxon>Fungi</taxon>
        <taxon>Dikarya</taxon>
        <taxon>Basidiomycota</taxon>
        <taxon>Agaricomycotina</taxon>
        <taxon>Agaricomycetes</taxon>
        <taxon>Agaricomycetidae</taxon>
        <taxon>Boletales</taxon>
        <taxon>Suillineae</taxon>
        <taxon>Suillaceae</taxon>
        <taxon>Suillus</taxon>
    </lineage>
</organism>
<gene>
    <name evidence="2" type="ORF">EV702DRAFT_949531</name>
</gene>
<feature type="compositionally biased region" description="Polar residues" evidence="1">
    <location>
        <begin position="1"/>
        <end position="12"/>
    </location>
</feature>
<dbReference type="OrthoDB" id="2158839at2759"/>
<proteinExistence type="predicted"/>
<keyword evidence="3" id="KW-1185">Reference proteome</keyword>
<evidence type="ECO:0000313" key="2">
    <source>
        <dbReference type="EMBL" id="KAG1781873.1"/>
    </source>
</evidence>
<protein>
    <submittedName>
        <fullName evidence="2">Uncharacterized protein</fullName>
    </submittedName>
</protein>
<evidence type="ECO:0000313" key="3">
    <source>
        <dbReference type="Proteomes" id="UP000714275"/>
    </source>
</evidence>